<dbReference type="RefSeq" id="WP_176950185.1">
    <property type="nucleotide sequence ID" value="NZ_JABXYK010000007.1"/>
</dbReference>
<proteinExistence type="predicted"/>
<keyword evidence="2" id="KW-1185">Reference proteome</keyword>
<sequence length="65" mass="7448">MNIYPLVEIERIEFRRIVVKERPNNVAAERVPQDIDAMLAAIEATGKLFPIETTEQGFRIIGHVK</sequence>
<organism evidence="1 2">
    <name type="scientific">Mycoplana rhizolycopersici</name>
    <dbReference type="NCBI Taxonomy" id="2746702"/>
    <lineage>
        <taxon>Bacteria</taxon>
        <taxon>Pseudomonadati</taxon>
        <taxon>Pseudomonadota</taxon>
        <taxon>Alphaproteobacteria</taxon>
        <taxon>Hyphomicrobiales</taxon>
        <taxon>Rhizobiaceae</taxon>
        <taxon>Mycoplana</taxon>
    </lineage>
</organism>
<dbReference type="Proteomes" id="UP000659172">
    <property type="component" value="Unassembled WGS sequence"/>
</dbReference>
<evidence type="ECO:0008006" key="3">
    <source>
        <dbReference type="Google" id="ProtNLM"/>
    </source>
</evidence>
<dbReference type="EMBL" id="JABXYK010000007">
    <property type="protein sequence ID" value="NVP56206.1"/>
    <property type="molecule type" value="Genomic_DNA"/>
</dbReference>
<gene>
    <name evidence="1" type="ORF">HV823_13180</name>
</gene>
<comment type="caution">
    <text evidence="1">The sequence shown here is derived from an EMBL/GenBank/DDBJ whole genome shotgun (WGS) entry which is preliminary data.</text>
</comment>
<accession>A0ABX2QIL1</accession>
<reference evidence="1 2" key="1">
    <citation type="submission" date="2020-06" db="EMBL/GenBank/DDBJ databases">
        <title>Rhizobium sp.nov. isolated from the tomato plant.</title>
        <authorList>
            <person name="Thin K.K."/>
            <person name="Zhang X."/>
            <person name="He S."/>
        </authorList>
    </citation>
    <scope>NUCLEOTIDE SEQUENCE [LARGE SCALE GENOMIC DNA]</scope>
    <source>
        <strain evidence="1 2">DBTS2</strain>
    </source>
</reference>
<evidence type="ECO:0000313" key="1">
    <source>
        <dbReference type="EMBL" id="NVP56206.1"/>
    </source>
</evidence>
<protein>
    <recommendedName>
        <fullName evidence="3">ParB/Sulfiredoxin domain-containing protein</fullName>
    </recommendedName>
</protein>
<evidence type="ECO:0000313" key="2">
    <source>
        <dbReference type="Proteomes" id="UP000659172"/>
    </source>
</evidence>
<name>A0ABX2QIL1_9HYPH</name>